<accession>A0A024G218</accession>
<keyword evidence="2" id="KW-1185">Reference proteome</keyword>
<reference evidence="1 2" key="1">
    <citation type="submission" date="2012-05" db="EMBL/GenBank/DDBJ databases">
        <title>Recombination and specialization in a pathogen metapopulation.</title>
        <authorList>
            <person name="Gardiner A."/>
            <person name="Kemen E."/>
            <person name="Schultz-Larsen T."/>
            <person name="MacLean D."/>
            <person name="Van Oosterhout C."/>
            <person name="Jones J.D.G."/>
        </authorList>
    </citation>
    <scope>NUCLEOTIDE SEQUENCE [LARGE SCALE GENOMIC DNA]</scope>
    <source>
        <strain evidence="1 2">Ac Nc2</strain>
    </source>
</reference>
<name>A0A024G218_9STRA</name>
<evidence type="ECO:0000313" key="1">
    <source>
        <dbReference type="EMBL" id="CCI40348.1"/>
    </source>
</evidence>
<gene>
    <name evidence="1" type="ORF">BN9_011320</name>
</gene>
<dbReference type="InParanoid" id="A0A024G218"/>
<dbReference type="AlphaFoldDB" id="A0A024G218"/>
<sequence length="75" mass="8592">MQKCWIGDLITSSCIQLFLVELQYLFRTSHAIAKPAPNAYFHDPITSLLCKAKELDWMTSLRHHVFSSSWSSCST</sequence>
<proteinExistence type="predicted"/>
<evidence type="ECO:0000313" key="2">
    <source>
        <dbReference type="Proteomes" id="UP000053237"/>
    </source>
</evidence>
<dbReference type="EMBL" id="CAIX01000008">
    <property type="protein sequence ID" value="CCI40348.1"/>
    <property type="molecule type" value="Genomic_DNA"/>
</dbReference>
<dbReference type="Proteomes" id="UP000053237">
    <property type="component" value="Unassembled WGS sequence"/>
</dbReference>
<organism evidence="1 2">
    <name type="scientific">Albugo candida</name>
    <dbReference type="NCBI Taxonomy" id="65357"/>
    <lineage>
        <taxon>Eukaryota</taxon>
        <taxon>Sar</taxon>
        <taxon>Stramenopiles</taxon>
        <taxon>Oomycota</taxon>
        <taxon>Peronosporomycetes</taxon>
        <taxon>Albuginales</taxon>
        <taxon>Albuginaceae</taxon>
        <taxon>Albugo</taxon>
    </lineage>
</organism>
<comment type="caution">
    <text evidence="1">The sequence shown here is derived from an EMBL/GenBank/DDBJ whole genome shotgun (WGS) entry which is preliminary data.</text>
</comment>
<protein>
    <submittedName>
        <fullName evidence="1">Uncharacterized protein</fullName>
    </submittedName>
</protein>